<keyword evidence="1" id="KW-0862">Zinc</keyword>
<keyword evidence="5" id="KW-1185">Reference proteome</keyword>
<comment type="caution">
    <text evidence="4">The sequence shown here is derived from an EMBL/GenBank/DDBJ whole genome shotgun (WGS) entry which is preliminary data.</text>
</comment>
<evidence type="ECO:0000313" key="5">
    <source>
        <dbReference type="Proteomes" id="UP000198211"/>
    </source>
</evidence>
<dbReference type="SMART" id="SM00343">
    <property type="entry name" value="ZnF_C2HC"/>
    <property type="match status" value="1"/>
</dbReference>
<organism evidence="4 5">
    <name type="scientific">Phytophthora megakarya</name>
    <dbReference type="NCBI Taxonomy" id="4795"/>
    <lineage>
        <taxon>Eukaryota</taxon>
        <taxon>Sar</taxon>
        <taxon>Stramenopiles</taxon>
        <taxon>Oomycota</taxon>
        <taxon>Peronosporomycetes</taxon>
        <taxon>Peronosporales</taxon>
        <taxon>Peronosporaceae</taxon>
        <taxon>Phytophthora</taxon>
    </lineage>
</organism>
<keyword evidence="1" id="KW-0479">Metal-binding</keyword>
<accession>A0A225UPP7</accession>
<dbReference type="Proteomes" id="UP000198211">
    <property type="component" value="Unassembled WGS sequence"/>
</dbReference>
<dbReference type="InterPro" id="IPR036875">
    <property type="entry name" value="Znf_CCHC_sf"/>
</dbReference>
<dbReference type="AlphaFoldDB" id="A0A225UPP7"/>
<dbReference type="GO" id="GO:0008270">
    <property type="term" value="F:zinc ion binding"/>
    <property type="evidence" value="ECO:0007669"/>
    <property type="project" value="UniProtKB-KW"/>
</dbReference>
<gene>
    <name evidence="4" type="ORF">PHMEG_00035689</name>
</gene>
<evidence type="ECO:0000259" key="3">
    <source>
        <dbReference type="PROSITE" id="PS50158"/>
    </source>
</evidence>
<sequence>MDSWLQEIHDTRRALANLGRVIDDDLTVDVILVGWYTHIGIMTSGSRPTLQQVLNTLKSETKMDEIVRDEEDEGCKIMHVAKKQRSNDKTGKSTGGAKSGNGGGKNNEKGGGSKRKKVCYYCGKEGHFRNVCRQLQFDIKHGTVDESKMGIVKSAGDKSGGGGGKNDGPKRWSFTT</sequence>
<protein>
    <recommendedName>
        <fullName evidence="3">CCHC-type domain-containing protein</fullName>
    </recommendedName>
</protein>
<evidence type="ECO:0000256" key="1">
    <source>
        <dbReference type="PROSITE-ProRule" id="PRU00047"/>
    </source>
</evidence>
<reference evidence="5" key="1">
    <citation type="submission" date="2017-03" db="EMBL/GenBank/DDBJ databases">
        <title>Phytopthora megakarya and P. palmivora, two closely related causual agents of cacao black pod achieved similar genome size and gene model numbers by different mechanisms.</title>
        <authorList>
            <person name="Ali S."/>
            <person name="Shao J."/>
            <person name="Larry D.J."/>
            <person name="Kronmiller B."/>
            <person name="Shen D."/>
            <person name="Strem M.D."/>
            <person name="Melnick R.L."/>
            <person name="Guiltinan M.J."/>
            <person name="Tyler B.M."/>
            <person name="Meinhardt L.W."/>
            <person name="Bailey B.A."/>
        </authorList>
    </citation>
    <scope>NUCLEOTIDE SEQUENCE [LARGE SCALE GENOMIC DNA]</scope>
    <source>
        <strain evidence="5">zdho120</strain>
    </source>
</reference>
<evidence type="ECO:0000256" key="2">
    <source>
        <dbReference type="SAM" id="MobiDB-lite"/>
    </source>
</evidence>
<dbReference type="SUPFAM" id="SSF57756">
    <property type="entry name" value="Retrovirus zinc finger-like domains"/>
    <property type="match status" value="1"/>
</dbReference>
<feature type="domain" description="CCHC-type" evidence="3">
    <location>
        <begin position="119"/>
        <end position="134"/>
    </location>
</feature>
<dbReference type="PROSITE" id="PS50158">
    <property type="entry name" value="ZF_CCHC"/>
    <property type="match status" value="1"/>
</dbReference>
<dbReference type="Gene3D" id="4.10.60.10">
    <property type="entry name" value="Zinc finger, CCHC-type"/>
    <property type="match status" value="1"/>
</dbReference>
<dbReference type="InterPro" id="IPR001878">
    <property type="entry name" value="Znf_CCHC"/>
</dbReference>
<dbReference type="GO" id="GO:0003676">
    <property type="term" value="F:nucleic acid binding"/>
    <property type="evidence" value="ECO:0007669"/>
    <property type="project" value="InterPro"/>
</dbReference>
<feature type="compositionally biased region" description="Gly residues" evidence="2">
    <location>
        <begin position="93"/>
        <end position="105"/>
    </location>
</feature>
<name>A0A225UPP7_9STRA</name>
<proteinExistence type="predicted"/>
<feature type="region of interest" description="Disordered" evidence="2">
    <location>
        <begin position="79"/>
        <end position="113"/>
    </location>
</feature>
<keyword evidence="1" id="KW-0863">Zinc-finger</keyword>
<evidence type="ECO:0000313" key="4">
    <source>
        <dbReference type="EMBL" id="OWY94546.1"/>
    </source>
</evidence>
<feature type="region of interest" description="Disordered" evidence="2">
    <location>
        <begin position="150"/>
        <end position="176"/>
    </location>
</feature>
<dbReference type="EMBL" id="NBNE01014197">
    <property type="protein sequence ID" value="OWY94546.1"/>
    <property type="molecule type" value="Genomic_DNA"/>
</dbReference>